<dbReference type="GO" id="GO:0004190">
    <property type="term" value="F:aspartic-type endopeptidase activity"/>
    <property type="evidence" value="ECO:0007669"/>
    <property type="project" value="TreeGrafter"/>
</dbReference>
<feature type="transmembrane region" description="Helical" evidence="1">
    <location>
        <begin position="166"/>
        <end position="190"/>
    </location>
</feature>
<evidence type="ECO:0000313" key="4">
    <source>
        <dbReference type="Proteomes" id="UP000181884"/>
    </source>
</evidence>
<dbReference type="GO" id="GO:0005886">
    <property type="term" value="C:plasma membrane"/>
    <property type="evidence" value="ECO:0007669"/>
    <property type="project" value="TreeGrafter"/>
</dbReference>
<dbReference type="STRING" id="214095.RU97_GL002183"/>
<dbReference type="GO" id="GO:0006465">
    <property type="term" value="P:signal peptide processing"/>
    <property type="evidence" value="ECO:0007669"/>
    <property type="project" value="TreeGrafter"/>
</dbReference>
<name>A0A1L8REA2_9ENTE</name>
<gene>
    <name evidence="3" type="ORF">RU97_GL002183</name>
</gene>
<evidence type="ECO:0000256" key="1">
    <source>
        <dbReference type="SAM" id="Phobius"/>
    </source>
</evidence>
<dbReference type="AlphaFoldDB" id="A0A1L8REA2"/>
<dbReference type="EMBL" id="JXKH01000005">
    <property type="protein sequence ID" value="OJG18110.1"/>
    <property type="molecule type" value="Genomic_DNA"/>
</dbReference>
<dbReference type="InterPro" id="IPR010627">
    <property type="entry name" value="Prepilin_pept_A24_N"/>
</dbReference>
<accession>A0A1L8REA2</accession>
<evidence type="ECO:0000313" key="3">
    <source>
        <dbReference type="EMBL" id="OJG18110.1"/>
    </source>
</evidence>
<reference evidence="3 4" key="1">
    <citation type="submission" date="2014-12" db="EMBL/GenBank/DDBJ databases">
        <title>Draft genome sequences of 29 type strains of Enterococci.</title>
        <authorList>
            <person name="Zhong Z."/>
            <person name="Sun Z."/>
            <person name="Liu W."/>
            <person name="Zhang W."/>
            <person name="Zhang H."/>
        </authorList>
    </citation>
    <scope>NUCLEOTIDE SEQUENCE [LARGE SCALE GENOMIC DNA]</scope>
    <source>
        <strain evidence="3 4">DSM 17029</strain>
    </source>
</reference>
<comment type="caution">
    <text evidence="3">The sequence shown here is derived from an EMBL/GenBank/DDBJ whole genome shotgun (WGS) entry which is preliminary data.</text>
</comment>
<sequence>MLYFIYGTIFGSFLTLCAERLPLRKTIFYGRSACQHCGQELRWVDLIPLVSQCLGHSRCRYCQARYSWSCFVGEALSGLIFLAGDLAWLTIPECVLLLLALFFSLTDYYYGELENRVFWFSCLGFWLWQPAIQLWQGLLVLVGLLIFVKRHWLGLGDVLLVTFWAFYLPLLLFLWLLLLASFSALLWLLWQQKKGRIPFVPFLASGLAVVLLLF</sequence>
<feature type="transmembrane region" description="Helical" evidence="1">
    <location>
        <begin position="90"/>
        <end position="110"/>
    </location>
</feature>
<dbReference type="PANTHER" id="PTHR30487:SF0">
    <property type="entry name" value="PREPILIN LEADER PEPTIDASE_N-METHYLTRANSFERASE-RELATED"/>
    <property type="match status" value="1"/>
</dbReference>
<dbReference type="InterPro" id="IPR050882">
    <property type="entry name" value="Prepilin_peptidase/N-MTase"/>
</dbReference>
<proteinExistence type="predicted"/>
<feature type="transmembrane region" description="Helical" evidence="1">
    <location>
        <begin position="117"/>
        <end position="146"/>
    </location>
</feature>
<keyword evidence="1" id="KW-1133">Transmembrane helix</keyword>
<dbReference type="Pfam" id="PF06750">
    <property type="entry name" value="A24_N_bact"/>
    <property type="match status" value="1"/>
</dbReference>
<dbReference type="RefSeq" id="WP_067393557.1">
    <property type="nucleotide sequence ID" value="NZ_JXKH01000005.1"/>
</dbReference>
<dbReference type="Proteomes" id="UP000181884">
    <property type="component" value="Unassembled WGS sequence"/>
</dbReference>
<evidence type="ECO:0000259" key="2">
    <source>
        <dbReference type="Pfam" id="PF06750"/>
    </source>
</evidence>
<keyword evidence="1" id="KW-0812">Transmembrane</keyword>
<feature type="transmembrane region" description="Helical" evidence="1">
    <location>
        <begin position="197"/>
        <end position="213"/>
    </location>
</feature>
<protein>
    <recommendedName>
        <fullName evidence="2">Prepilin peptidase A24 N-terminal domain-containing protein</fullName>
    </recommendedName>
</protein>
<keyword evidence="1" id="KW-0472">Membrane</keyword>
<keyword evidence="4" id="KW-1185">Reference proteome</keyword>
<dbReference type="PANTHER" id="PTHR30487">
    <property type="entry name" value="TYPE 4 PREPILIN-LIKE PROTEINS LEADER PEPTIDE-PROCESSING ENZYME"/>
    <property type="match status" value="1"/>
</dbReference>
<feature type="domain" description="Prepilin peptidase A24 N-terminal" evidence="2">
    <location>
        <begin position="5"/>
        <end position="83"/>
    </location>
</feature>
<organism evidence="3 4">
    <name type="scientific">Enterococcus canis</name>
    <dbReference type="NCBI Taxonomy" id="214095"/>
    <lineage>
        <taxon>Bacteria</taxon>
        <taxon>Bacillati</taxon>
        <taxon>Bacillota</taxon>
        <taxon>Bacilli</taxon>
        <taxon>Lactobacillales</taxon>
        <taxon>Enterococcaceae</taxon>
        <taxon>Enterococcus</taxon>
    </lineage>
</organism>